<feature type="compositionally biased region" description="Basic residues" evidence="1">
    <location>
        <begin position="363"/>
        <end position="376"/>
    </location>
</feature>
<protein>
    <submittedName>
        <fullName evidence="2">Uncharacterized protein</fullName>
    </submittedName>
</protein>
<name>A0AA38PS20_9AGAR</name>
<feature type="region of interest" description="Disordered" evidence="1">
    <location>
        <begin position="271"/>
        <end position="292"/>
    </location>
</feature>
<dbReference type="AlphaFoldDB" id="A0AA38PS20"/>
<accession>A0AA38PS20</accession>
<gene>
    <name evidence="2" type="ORF">F5890DRAFT_1542602</name>
</gene>
<evidence type="ECO:0000256" key="1">
    <source>
        <dbReference type="SAM" id="MobiDB-lite"/>
    </source>
</evidence>
<feature type="region of interest" description="Disordered" evidence="1">
    <location>
        <begin position="177"/>
        <end position="197"/>
    </location>
</feature>
<feature type="region of interest" description="Disordered" evidence="1">
    <location>
        <begin position="305"/>
        <end position="376"/>
    </location>
</feature>
<comment type="caution">
    <text evidence="2">The sequence shown here is derived from an EMBL/GenBank/DDBJ whole genome shotgun (WGS) entry which is preliminary data.</text>
</comment>
<organism evidence="2 3">
    <name type="scientific">Lentinula detonsa</name>
    <dbReference type="NCBI Taxonomy" id="2804962"/>
    <lineage>
        <taxon>Eukaryota</taxon>
        <taxon>Fungi</taxon>
        <taxon>Dikarya</taxon>
        <taxon>Basidiomycota</taxon>
        <taxon>Agaricomycotina</taxon>
        <taxon>Agaricomycetes</taxon>
        <taxon>Agaricomycetidae</taxon>
        <taxon>Agaricales</taxon>
        <taxon>Marasmiineae</taxon>
        <taxon>Omphalotaceae</taxon>
        <taxon>Lentinula</taxon>
    </lineage>
</organism>
<feature type="region of interest" description="Disordered" evidence="1">
    <location>
        <begin position="143"/>
        <end position="163"/>
    </location>
</feature>
<sequence length="376" mass="40815">MLSPVQSPSVTRFDYANVRGLRRSTGDCYTPELYSASIANGYGTKSKSTMPGKLLKPLIPQEHAPVTLGLLTPVEEIPDEAEATSSKAVRPLPIPNQQIDPNRPRARTWATWSDDSQLILTSTIRNNVIQIIPESTNDPALVASTNDSSGLIKRDSRVGSKRSSGALEMLTARHHNVPPSKCTLRSNSSRPREGRSLTVSNSLDAEFVISVRRPAPQLPHSDPPTPSERQFFQRERANTNAAVPRRQIQNWIASANVASNAASSAEFKSAEAPSFSPRSHNAKVKALPSPPVAENATKEIQARITNQSHITRQDKGKGKAVDSIPQFISQEHYHGDKSGYGLLTPPDSAPALDGLALSGLRGTRPRGPRPRRSTIS</sequence>
<feature type="compositionally biased region" description="Basic and acidic residues" evidence="1">
    <location>
        <begin position="311"/>
        <end position="320"/>
    </location>
</feature>
<reference evidence="2" key="1">
    <citation type="submission" date="2022-08" db="EMBL/GenBank/DDBJ databases">
        <authorList>
            <consortium name="DOE Joint Genome Institute"/>
            <person name="Min B."/>
            <person name="Riley R."/>
            <person name="Sierra-Patev S."/>
            <person name="Naranjo-Ortiz M."/>
            <person name="Looney B."/>
            <person name="Konkel Z."/>
            <person name="Slot J.C."/>
            <person name="Sakamoto Y."/>
            <person name="Steenwyk J.L."/>
            <person name="Rokas A."/>
            <person name="Carro J."/>
            <person name="Camarero S."/>
            <person name="Ferreira P."/>
            <person name="Molpeceres G."/>
            <person name="Ruiz-Duenas F.J."/>
            <person name="Serrano A."/>
            <person name="Henrissat B."/>
            <person name="Drula E."/>
            <person name="Hughes K.W."/>
            <person name="Mata J.L."/>
            <person name="Ishikawa N.K."/>
            <person name="Vargas-Isla R."/>
            <person name="Ushijima S."/>
            <person name="Smith C.A."/>
            <person name="Ahrendt S."/>
            <person name="Andreopoulos W."/>
            <person name="He G."/>
            <person name="Labutti K."/>
            <person name="Lipzen A."/>
            <person name="Ng V."/>
            <person name="Sandor L."/>
            <person name="Barry K."/>
            <person name="Martinez A.T."/>
            <person name="Xiao Y."/>
            <person name="Gibbons J.G."/>
            <person name="Terashima K."/>
            <person name="Hibbett D.S."/>
            <person name="Grigoriev I.V."/>
        </authorList>
    </citation>
    <scope>NUCLEOTIDE SEQUENCE</scope>
    <source>
        <strain evidence="2">TFB7829</strain>
    </source>
</reference>
<evidence type="ECO:0000313" key="2">
    <source>
        <dbReference type="EMBL" id="KAJ3980258.1"/>
    </source>
</evidence>
<dbReference type="EMBL" id="MU802207">
    <property type="protein sequence ID" value="KAJ3980258.1"/>
    <property type="molecule type" value="Genomic_DNA"/>
</dbReference>
<proteinExistence type="predicted"/>
<evidence type="ECO:0000313" key="3">
    <source>
        <dbReference type="Proteomes" id="UP001163850"/>
    </source>
</evidence>
<dbReference type="Proteomes" id="UP001163850">
    <property type="component" value="Unassembled WGS sequence"/>
</dbReference>